<feature type="region of interest" description="Disordered" evidence="3">
    <location>
        <begin position="354"/>
        <end position="452"/>
    </location>
</feature>
<organism evidence="5 6">
    <name type="scientific">Oikopleura dioica</name>
    <name type="common">Tunicate</name>
    <dbReference type="NCBI Taxonomy" id="34765"/>
    <lineage>
        <taxon>Eukaryota</taxon>
        <taxon>Metazoa</taxon>
        <taxon>Chordata</taxon>
        <taxon>Tunicata</taxon>
        <taxon>Appendicularia</taxon>
        <taxon>Copelata</taxon>
        <taxon>Oikopleuridae</taxon>
        <taxon>Oikopleura</taxon>
    </lineage>
</organism>
<gene>
    <name evidence="5" type="ORF">OKIOD_LOCUS11204</name>
</gene>
<feature type="domain" description="BTB" evidence="4">
    <location>
        <begin position="24"/>
        <end position="98"/>
    </location>
</feature>
<dbReference type="PANTHER" id="PTHR45632">
    <property type="entry name" value="LD33804P"/>
    <property type="match status" value="1"/>
</dbReference>
<keyword evidence="6" id="KW-1185">Reference proteome</keyword>
<feature type="compositionally biased region" description="Polar residues" evidence="3">
    <location>
        <begin position="443"/>
        <end position="452"/>
    </location>
</feature>
<proteinExistence type="predicted"/>
<dbReference type="CDD" id="cd18186">
    <property type="entry name" value="BTB_POZ_ZBTB_KLHL-like"/>
    <property type="match status" value="1"/>
</dbReference>
<feature type="compositionally biased region" description="Basic residues" evidence="3">
    <location>
        <begin position="366"/>
        <end position="383"/>
    </location>
</feature>
<dbReference type="Gene3D" id="3.30.710.10">
    <property type="entry name" value="Potassium Channel Kv1.1, Chain A"/>
    <property type="match status" value="1"/>
</dbReference>
<dbReference type="SUPFAM" id="SSF54695">
    <property type="entry name" value="POZ domain"/>
    <property type="match status" value="1"/>
</dbReference>
<dbReference type="PROSITE" id="PS50097">
    <property type="entry name" value="BTB"/>
    <property type="match status" value="1"/>
</dbReference>
<dbReference type="EMBL" id="OU015566">
    <property type="protein sequence ID" value="CAG5105772.1"/>
    <property type="molecule type" value="Genomic_DNA"/>
</dbReference>
<sequence>MSIPIQEFRTVPIRDDLRQKRENGDVILDADGKKFTAHSVILASQSAILANHIERQFEQQRKAKVKSNGRIELKTKLAAQTMRILLQLLYHEQVSAPLETIFDVLLAADKYRILHIVDCTAATLSENITLPVAVSVMNISDAVTGASTDSEDAEKTVKTRNNSLTDLVCTALDCICLPSNYYELTDESKPGNPLNRHIQLLSYDAVKMIVERQVMAENKAEFVHASCKFVNIWASPIPSEERLLFITELLKVMDIQSLNAMQMANVIRLEAFMDNHQTQGYLMKTITKLLVQLEVTKLHHDFKYVNADMYKENLAKARVPSSRAQSVKGAHHKSGYWDYEPAKMSATARSMPGLVDDYTMAPHPAARSHRSQSRNQSRSHHSTRHESPDRESLMSHNTMRTVDSRRSHASKKSTSRRSKSRHHSPERASGGSYKTLPSELSRAMSQTHSSKV</sequence>
<keyword evidence="1" id="KW-0880">Kelch repeat</keyword>
<accession>A0ABN7SV07</accession>
<evidence type="ECO:0000313" key="5">
    <source>
        <dbReference type="EMBL" id="CAG5105772.1"/>
    </source>
</evidence>
<name>A0ABN7SV07_OIKDI</name>
<dbReference type="InterPro" id="IPR000210">
    <property type="entry name" value="BTB/POZ_dom"/>
</dbReference>
<dbReference type="SMART" id="SM00225">
    <property type="entry name" value="BTB"/>
    <property type="match status" value="1"/>
</dbReference>
<feature type="compositionally biased region" description="Basic residues" evidence="3">
    <location>
        <begin position="407"/>
        <end position="424"/>
    </location>
</feature>
<feature type="compositionally biased region" description="Basic and acidic residues" evidence="3">
    <location>
        <begin position="384"/>
        <end position="393"/>
    </location>
</feature>
<dbReference type="Pfam" id="PF00651">
    <property type="entry name" value="BTB"/>
    <property type="match status" value="1"/>
</dbReference>
<evidence type="ECO:0000256" key="2">
    <source>
        <dbReference type="ARBA" id="ARBA00022737"/>
    </source>
</evidence>
<keyword evidence="2" id="KW-0677">Repeat</keyword>
<protein>
    <submittedName>
        <fullName evidence="5">Oidioi.mRNA.OKI2018_I69.chr1.g2439.t1.cds</fullName>
    </submittedName>
</protein>
<dbReference type="InterPro" id="IPR011333">
    <property type="entry name" value="SKP1/BTB/POZ_sf"/>
</dbReference>
<dbReference type="PANTHER" id="PTHR45632:SF3">
    <property type="entry name" value="KELCH-LIKE PROTEIN 32"/>
    <property type="match status" value="1"/>
</dbReference>
<dbReference type="Proteomes" id="UP001158576">
    <property type="component" value="Chromosome 1"/>
</dbReference>
<evidence type="ECO:0000259" key="4">
    <source>
        <dbReference type="PROSITE" id="PS50097"/>
    </source>
</evidence>
<reference evidence="5 6" key="1">
    <citation type="submission" date="2021-04" db="EMBL/GenBank/DDBJ databases">
        <authorList>
            <person name="Bliznina A."/>
        </authorList>
    </citation>
    <scope>NUCLEOTIDE SEQUENCE [LARGE SCALE GENOMIC DNA]</scope>
</reference>
<evidence type="ECO:0000313" key="6">
    <source>
        <dbReference type="Proteomes" id="UP001158576"/>
    </source>
</evidence>
<evidence type="ECO:0000256" key="3">
    <source>
        <dbReference type="SAM" id="MobiDB-lite"/>
    </source>
</evidence>
<evidence type="ECO:0000256" key="1">
    <source>
        <dbReference type="ARBA" id="ARBA00022441"/>
    </source>
</evidence>